<protein>
    <submittedName>
        <fullName evidence="1">Uncharacterized protein</fullName>
    </submittedName>
</protein>
<reference evidence="1 2" key="1">
    <citation type="submission" date="2020-09" db="EMBL/GenBank/DDBJ databases">
        <title>Eikenella S3660 sp. nov., isolated from a throat swab.</title>
        <authorList>
            <person name="Buhl M."/>
        </authorList>
    </citation>
    <scope>NUCLEOTIDE SEQUENCE [LARGE SCALE GENOMIC DNA]</scope>
    <source>
        <strain evidence="1 2">S3360</strain>
    </source>
</reference>
<sequence>MHRINKIIRFSGSLCACLGLPENSCGLGALLKHGFQAAYFSGSLCPGKEAT</sequence>
<proteinExistence type="predicted"/>
<evidence type="ECO:0000313" key="2">
    <source>
        <dbReference type="Proteomes" id="UP000768471"/>
    </source>
</evidence>
<dbReference type="Proteomes" id="UP000768471">
    <property type="component" value="Unassembled WGS sequence"/>
</dbReference>
<name>A0ABS0N7B3_9NEIS</name>
<accession>A0ABS0N7B3</accession>
<comment type="caution">
    <text evidence="1">The sequence shown here is derived from an EMBL/GenBank/DDBJ whole genome shotgun (WGS) entry which is preliminary data.</text>
</comment>
<evidence type="ECO:0000313" key="1">
    <source>
        <dbReference type="EMBL" id="MBH5328156.1"/>
    </source>
</evidence>
<dbReference type="RefSeq" id="WP_197902092.1">
    <property type="nucleotide sequence ID" value="NZ_JACSGR010000001.1"/>
</dbReference>
<gene>
    <name evidence="1" type="ORF">H9Q10_00500</name>
</gene>
<dbReference type="EMBL" id="JACSGR010000001">
    <property type="protein sequence ID" value="MBH5328156.1"/>
    <property type="molecule type" value="Genomic_DNA"/>
</dbReference>
<keyword evidence="2" id="KW-1185">Reference proteome</keyword>
<organism evidence="1 2">
    <name type="scientific">Eikenella glucosivorans</name>
    <dbReference type="NCBI Taxonomy" id="2766967"/>
    <lineage>
        <taxon>Bacteria</taxon>
        <taxon>Pseudomonadati</taxon>
        <taxon>Pseudomonadota</taxon>
        <taxon>Betaproteobacteria</taxon>
        <taxon>Neisseriales</taxon>
        <taxon>Neisseriaceae</taxon>
        <taxon>Eikenella</taxon>
    </lineage>
</organism>